<sequence>MCLNIASFGIASSAVRFCSDFLGDWSTDVSTAAHVPCREECLLCGIVSSHIPYALSSMWTSMCPNLTNKPLFNTAGARDVWGRWGCPRIFACRNRARMMPLVGRFSRISPASLLPCILALLHTRISSPDFGSEDLYVKSRPNIFTPLLYDMSEKRMTSAAPTPEILGEAASEPKHFRVYESGRRVVTCARVYRERWKGVCVCVCVCLWTLTVSGGPTRKQTSLLSDRNATSHDNWVVARATFYQLSTIYRGELDIVGRTRYANKISAVERDKEGRKEVEEWGGKERQREQENPPHSQHLEKVRLLASHQGEPGSIPGRVTPGFSQVVIVPDDGAGSRVFPGISRFPSPCIPVLLHSRLFNLIGSQDLDIWNYRPSIVTNFAGRMSLSAPVKVYAGKGSDFFLRNMLTNHLNGSIQNLLHEIDSTSAEGRSVSGRPGKVDWGADPSLFHPCEDFSAFFFSMIRCAQRPGTREDFKSIKFAKNRTEENKRVEVEQNYKNCDTKRTEIQVCQHGALNASHSAHLPNVTSFHLVELSAHSFVLGKRGAWRPKNWASSSTFSLPENVSEVRSVLEHNRAVAIGMHLTAKDIANGNATQEKNRCDVLTQPVYFEQEVTAIGTRPRLLRPCTEQDMSFSGAIFTVTRTTVVERLACSLPTKAIRVQYLAGSIQIFPSGNRARRCRWSDGFLGDLSFPPSLSFQRCSILTSITLIGSQDLDVKSRLNLFTSLAHCTSFPNLLTT</sequence>
<name>A0ABQ9GGZ2_9NEOP</name>
<evidence type="ECO:0000313" key="2">
    <source>
        <dbReference type="EMBL" id="KAJ8871289.1"/>
    </source>
</evidence>
<gene>
    <name evidence="2" type="ORF">PR048_027597</name>
</gene>
<evidence type="ECO:0000256" key="1">
    <source>
        <dbReference type="SAM" id="MobiDB-lite"/>
    </source>
</evidence>
<comment type="caution">
    <text evidence="2">The sequence shown here is derived from an EMBL/GenBank/DDBJ whole genome shotgun (WGS) entry which is preliminary data.</text>
</comment>
<dbReference type="Proteomes" id="UP001159363">
    <property type="component" value="Chromosome 11"/>
</dbReference>
<reference evidence="2 3" key="1">
    <citation type="submission" date="2023-02" db="EMBL/GenBank/DDBJ databases">
        <title>LHISI_Scaffold_Assembly.</title>
        <authorList>
            <person name="Stuart O.P."/>
            <person name="Cleave R."/>
            <person name="Magrath M.J.L."/>
            <person name="Mikheyev A.S."/>
        </authorList>
    </citation>
    <scope>NUCLEOTIDE SEQUENCE [LARGE SCALE GENOMIC DNA]</scope>
    <source>
        <strain evidence="2">Daus_M_001</strain>
        <tissue evidence="2">Leg muscle</tissue>
    </source>
</reference>
<evidence type="ECO:0000313" key="3">
    <source>
        <dbReference type="Proteomes" id="UP001159363"/>
    </source>
</evidence>
<protein>
    <submittedName>
        <fullName evidence="2">Uncharacterized protein</fullName>
    </submittedName>
</protein>
<feature type="region of interest" description="Disordered" evidence="1">
    <location>
        <begin position="273"/>
        <end position="297"/>
    </location>
</feature>
<organism evidence="2 3">
    <name type="scientific">Dryococelus australis</name>
    <dbReference type="NCBI Taxonomy" id="614101"/>
    <lineage>
        <taxon>Eukaryota</taxon>
        <taxon>Metazoa</taxon>
        <taxon>Ecdysozoa</taxon>
        <taxon>Arthropoda</taxon>
        <taxon>Hexapoda</taxon>
        <taxon>Insecta</taxon>
        <taxon>Pterygota</taxon>
        <taxon>Neoptera</taxon>
        <taxon>Polyneoptera</taxon>
        <taxon>Phasmatodea</taxon>
        <taxon>Verophasmatodea</taxon>
        <taxon>Anareolatae</taxon>
        <taxon>Phasmatidae</taxon>
        <taxon>Eurycanthinae</taxon>
        <taxon>Dryococelus</taxon>
    </lineage>
</organism>
<proteinExistence type="predicted"/>
<keyword evidence="3" id="KW-1185">Reference proteome</keyword>
<accession>A0ABQ9GGZ2</accession>
<dbReference type="EMBL" id="JARBHB010000012">
    <property type="protein sequence ID" value="KAJ8871289.1"/>
    <property type="molecule type" value="Genomic_DNA"/>
</dbReference>